<keyword evidence="3" id="KW-1185">Reference proteome</keyword>
<evidence type="ECO:0000259" key="1">
    <source>
        <dbReference type="Pfam" id="PF13649"/>
    </source>
</evidence>
<dbReference type="InterPro" id="IPR029063">
    <property type="entry name" value="SAM-dependent_MTases_sf"/>
</dbReference>
<dbReference type="InterPro" id="IPR041698">
    <property type="entry name" value="Methyltransf_25"/>
</dbReference>
<dbReference type="GO" id="GO:0008168">
    <property type="term" value="F:methyltransferase activity"/>
    <property type="evidence" value="ECO:0007669"/>
    <property type="project" value="UniProtKB-KW"/>
</dbReference>
<comment type="caution">
    <text evidence="2">The sequence shown here is derived from an EMBL/GenBank/DDBJ whole genome shotgun (WGS) entry which is preliminary data.</text>
</comment>
<keyword evidence="2" id="KW-0808">Transferase</keyword>
<proteinExistence type="predicted"/>
<dbReference type="OrthoDB" id="9805585at2"/>
<dbReference type="AlphaFoldDB" id="A0A2P8H1L1"/>
<dbReference type="Proteomes" id="UP000242682">
    <property type="component" value="Unassembled WGS sequence"/>
</dbReference>
<dbReference type="GO" id="GO:0032259">
    <property type="term" value="P:methylation"/>
    <property type="evidence" value="ECO:0007669"/>
    <property type="project" value="UniProtKB-KW"/>
</dbReference>
<dbReference type="RefSeq" id="WP_106533428.1">
    <property type="nucleotide sequence ID" value="NZ_PYAT01000006.1"/>
</dbReference>
<keyword evidence="2" id="KW-0489">Methyltransferase</keyword>
<evidence type="ECO:0000313" key="2">
    <source>
        <dbReference type="EMBL" id="PSL40103.1"/>
    </source>
</evidence>
<accession>A0A2P8H1L1</accession>
<gene>
    <name evidence="2" type="ORF">B0H99_106117</name>
</gene>
<protein>
    <submittedName>
        <fullName evidence="2">Phospholipid N-methyltransferase</fullName>
    </submittedName>
</protein>
<evidence type="ECO:0000313" key="3">
    <source>
        <dbReference type="Proteomes" id="UP000242682"/>
    </source>
</evidence>
<feature type="domain" description="Methyltransferase" evidence="1">
    <location>
        <begin position="42"/>
        <end position="142"/>
    </location>
</feature>
<sequence length="187" mass="21576">MSTIEYVKNFIKDPNIASITPTSQKGVREVCRKMDLSKKVVIVEYGPATGVFTNYLLKRITPDSIIIAVELNANFVDYLKNNVKDPRLKVHHDSAENIIDIVRSYGLEKVDYVLSGIPFSLLDEDTREDIVKRTSHMIKKSGKFLLYQTFFQKDEHLKVHLEDYFSKATDQYFLGNIPPLRLYEALK</sequence>
<dbReference type="SUPFAM" id="SSF53335">
    <property type="entry name" value="S-adenosyl-L-methionine-dependent methyltransferases"/>
    <property type="match status" value="1"/>
</dbReference>
<dbReference type="EMBL" id="PYAT01000006">
    <property type="protein sequence ID" value="PSL40103.1"/>
    <property type="molecule type" value="Genomic_DNA"/>
</dbReference>
<dbReference type="Pfam" id="PF13649">
    <property type="entry name" value="Methyltransf_25"/>
    <property type="match status" value="1"/>
</dbReference>
<dbReference type="Gene3D" id="3.40.50.150">
    <property type="entry name" value="Vaccinia Virus protein VP39"/>
    <property type="match status" value="1"/>
</dbReference>
<name>A0A2P8H1L1_9BACL</name>
<organism evidence="2 3">
    <name type="scientific">Planomicrobium soli</name>
    <dbReference type="NCBI Taxonomy" id="1176648"/>
    <lineage>
        <taxon>Bacteria</taxon>
        <taxon>Bacillati</taxon>
        <taxon>Bacillota</taxon>
        <taxon>Bacilli</taxon>
        <taxon>Bacillales</taxon>
        <taxon>Caryophanaceae</taxon>
        <taxon>Planomicrobium</taxon>
    </lineage>
</organism>
<reference evidence="2 3" key="1">
    <citation type="submission" date="2018-03" db="EMBL/GenBank/DDBJ databases">
        <title>Genomic Encyclopedia of Type Strains, Phase III (KMG-III): the genomes of soil and plant-associated and newly described type strains.</title>
        <authorList>
            <person name="Whitman W."/>
        </authorList>
    </citation>
    <scope>NUCLEOTIDE SEQUENCE [LARGE SCALE GENOMIC DNA]</scope>
    <source>
        <strain evidence="2 3">CGMCC 1.12259</strain>
    </source>
</reference>